<dbReference type="OrthoDB" id="9801699at2"/>
<dbReference type="NCBIfam" id="NF008726">
    <property type="entry name" value="PRK11728.1"/>
    <property type="match status" value="1"/>
</dbReference>
<dbReference type="InterPro" id="IPR006076">
    <property type="entry name" value="FAD-dep_OxRdtase"/>
</dbReference>
<evidence type="ECO:0000256" key="2">
    <source>
        <dbReference type="ARBA" id="ARBA00022630"/>
    </source>
</evidence>
<sequence length="427" mass="45747">MAGRIAVIGGGILGLAVARRLGQVEPGATVTVFEKEPDVARHQTGRNSGVVHAGLYYVPGSLKATLCRRGVGLLREFCDTHDLRYDECGKVVVAVDDSELERLAAIEKRAEANGVPRTRMLDAAELRTIEPHARGVAALHSPTTAIVDYPGVAQALRKEIIAAGGTVRTGAEVIGVDERPDGVHLRLTVAGSASARPNGNHEVAAQDGGRVSVVSERVGPFDLLIACAGLQSDLVATFTGEDPSPQIVPFRGDYWLLRPQRRDLVRGLIYPVPDPRYPFLGIHLTKRIDGEVLVGPNAVLATAREGYTVGTVQGSDLRRTLTWPGFHKMARTHWKTGAKEILHTVSKRAFVAEARRYVPELRTTDVVRGPAGVRAQAVARDGSLVDDFVLSHTGRVVHVRNAPSPGATASLAIAEHIVSKVVPERAS</sequence>
<comment type="similarity">
    <text evidence="5">Belongs to the L2HGDH family.</text>
</comment>
<reference evidence="8" key="1">
    <citation type="submission" date="2015-02" db="EMBL/GenBank/DDBJ databases">
        <title>Draft Genome of Frankia sp. CpI1-S.</title>
        <authorList>
            <person name="Oshone R.T."/>
            <person name="Ngom M."/>
            <person name="Ghodhbane-Gtari F."/>
            <person name="Gtari M."/>
            <person name="Morris K."/>
            <person name="Thomas K."/>
            <person name="Sen A."/>
            <person name="Tisa L.S."/>
        </authorList>
    </citation>
    <scope>NUCLEOTIDE SEQUENCE [LARGE SCALE GENOMIC DNA]</scope>
    <source>
        <strain evidence="8">CpI1-S</strain>
    </source>
</reference>
<accession>A0A0D8BJI1</accession>
<comment type="caution">
    <text evidence="7">The sequence shown here is derived from an EMBL/GenBank/DDBJ whole genome shotgun (WGS) entry which is preliminary data.</text>
</comment>
<dbReference type="InterPro" id="IPR036188">
    <property type="entry name" value="FAD/NAD-bd_sf"/>
</dbReference>
<keyword evidence="4" id="KW-0560">Oxidoreductase</keyword>
<evidence type="ECO:0000256" key="4">
    <source>
        <dbReference type="ARBA" id="ARBA00023002"/>
    </source>
</evidence>
<proteinExistence type="inferred from homology"/>
<gene>
    <name evidence="7" type="ORF">FF36_02021</name>
</gene>
<dbReference type="Gene3D" id="3.50.50.60">
    <property type="entry name" value="FAD/NAD(P)-binding domain"/>
    <property type="match status" value="1"/>
</dbReference>
<organism evidence="7 8">
    <name type="scientific">Frankia torreyi</name>
    <dbReference type="NCBI Taxonomy" id="1856"/>
    <lineage>
        <taxon>Bacteria</taxon>
        <taxon>Bacillati</taxon>
        <taxon>Actinomycetota</taxon>
        <taxon>Actinomycetes</taxon>
        <taxon>Frankiales</taxon>
        <taxon>Frankiaceae</taxon>
        <taxon>Frankia</taxon>
    </lineage>
</organism>
<keyword evidence="2" id="KW-0285">Flavoprotein</keyword>
<evidence type="ECO:0000256" key="3">
    <source>
        <dbReference type="ARBA" id="ARBA00022827"/>
    </source>
</evidence>
<dbReference type="EMBL" id="JYFN01000012">
    <property type="protein sequence ID" value="KJE23572.1"/>
    <property type="molecule type" value="Genomic_DNA"/>
</dbReference>
<evidence type="ECO:0000256" key="1">
    <source>
        <dbReference type="ARBA" id="ARBA00001974"/>
    </source>
</evidence>
<dbReference type="GO" id="GO:0047545">
    <property type="term" value="F:(S)-2-hydroxyglutarate dehydrogenase activity"/>
    <property type="evidence" value="ECO:0007669"/>
    <property type="project" value="TreeGrafter"/>
</dbReference>
<evidence type="ECO:0000256" key="5">
    <source>
        <dbReference type="ARBA" id="ARBA00037941"/>
    </source>
</evidence>
<name>A0A0D8BJI1_9ACTN</name>
<dbReference type="PANTHER" id="PTHR43104">
    <property type="entry name" value="L-2-HYDROXYGLUTARATE DEHYDROGENASE, MITOCHONDRIAL"/>
    <property type="match status" value="1"/>
</dbReference>
<keyword evidence="8" id="KW-1185">Reference proteome</keyword>
<dbReference type="GO" id="GO:0005737">
    <property type="term" value="C:cytoplasm"/>
    <property type="evidence" value="ECO:0007669"/>
    <property type="project" value="TreeGrafter"/>
</dbReference>
<dbReference type="Proteomes" id="UP000032545">
    <property type="component" value="Unassembled WGS sequence"/>
</dbReference>
<evidence type="ECO:0000259" key="6">
    <source>
        <dbReference type="Pfam" id="PF01266"/>
    </source>
</evidence>
<comment type="cofactor">
    <cofactor evidence="1">
        <name>FAD</name>
        <dbReference type="ChEBI" id="CHEBI:57692"/>
    </cofactor>
</comment>
<dbReference type="Pfam" id="PF01266">
    <property type="entry name" value="DAO"/>
    <property type="match status" value="1"/>
</dbReference>
<keyword evidence="3" id="KW-0274">FAD</keyword>
<evidence type="ECO:0000313" key="8">
    <source>
        <dbReference type="Proteomes" id="UP000032545"/>
    </source>
</evidence>
<dbReference type="SUPFAM" id="SSF51905">
    <property type="entry name" value="FAD/NAD(P)-binding domain"/>
    <property type="match status" value="1"/>
</dbReference>
<dbReference type="AlphaFoldDB" id="A0A0D8BJI1"/>
<dbReference type="Gene3D" id="3.30.9.10">
    <property type="entry name" value="D-Amino Acid Oxidase, subunit A, domain 2"/>
    <property type="match status" value="1"/>
</dbReference>
<reference evidence="7 8" key="2">
    <citation type="journal article" date="2016" name="Genome Announc.">
        <title>Permanent Draft Genome Sequences for Two Variants of Frankia sp. Strain CpI1, the First Frankia Strain Isolated from Root Nodules of Comptonia peregrina.</title>
        <authorList>
            <person name="Oshone R."/>
            <person name="Hurst S.G.IV."/>
            <person name="Abebe-Akele F."/>
            <person name="Simpson S."/>
            <person name="Morris K."/>
            <person name="Thomas W.K."/>
            <person name="Tisa L.S."/>
        </authorList>
    </citation>
    <scope>NUCLEOTIDE SEQUENCE [LARGE SCALE GENOMIC DNA]</scope>
    <source>
        <strain evidence="8">CpI1-S</strain>
    </source>
</reference>
<dbReference type="PATRIC" id="fig|1502723.3.peg.894"/>
<feature type="domain" description="FAD dependent oxidoreductase" evidence="6">
    <location>
        <begin position="4"/>
        <end position="418"/>
    </location>
</feature>
<dbReference type="PANTHER" id="PTHR43104:SF2">
    <property type="entry name" value="L-2-HYDROXYGLUTARATE DEHYDROGENASE, MITOCHONDRIAL"/>
    <property type="match status" value="1"/>
</dbReference>
<protein>
    <submittedName>
        <fullName evidence="7">Putative dehydrogenase</fullName>
    </submittedName>
</protein>
<dbReference type="RefSeq" id="WP_044884698.1">
    <property type="nucleotide sequence ID" value="NZ_JYFN01000012.1"/>
</dbReference>
<evidence type="ECO:0000313" key="7">
    <source>
        <dbReference type="EMBL" id="KJE23572.1"/>
    </source>
</evidence>